<feature type="compositionally biased region" description="Low complexity" evidence="1">
    <location>
        <begin position="204"/>
        <end position="214"/>
    </location>
</feature>
<name>A0A8S2WPN7_9BILA</name>
<sequence>MRKFASDWSVPDQSKLDQKKWASESDSGPSVTFRKVRSKPGKILKYANRLSIQSTAVGTVTPKAAITEPATAAPEPASEASKKAVATSFLLNEKRDASTVHKHGRNESTESDVMSEFCIACEQHCAGLTEHDEKREFSKAHKHGYVAFRESDEKREFLKAYKHGHAKFRESDEKRESSKAHKHRHAKFRESDEKRESSKAPTQAGATSKTASSESAEKVIGKWR</sequence>
<organism evidence="2 3">
    <name type="scientific">Rotaria magnacalcarata</name>
    <dbReference type="NCBI Taxonomy" id="392030"/>
    <lineage>
        <taxon>Eukaryota</taxon>
        <taxon>Metazoa</taxon>
        <taxon>Spiralia</taxon>
        <taxon>Gnathifera</taxon>
        <taxon>Rotifera</taxon>
        <taxon>Eurotatoria</taxon>
        <taxon>Bdelloidea</taxon>
        <taxon>Philodinida</taxon>
        <taxon>Philodinidae</taxon>
        <taxon>Rotaria</taxon>
    </lineage>
</organism>
<evidence type="ECO:0000313" key="2">
    <source>
        <dbReference type="EMBL" id="CAF4454218.1"/>
    </source>
</evidence>
<feature type="compositionally biased region" description="Basic and acidic residues" evidence="1">
    <location>
        <begin position="167"/>
        <end position="179"/>
    </location>
</feature>
<accession>A0A8S2WPN7</accession>
<dbReference type="EMBL" id="CAJOBJ010069554">
    <property type="protein sequence ID" value="CAF4454218.1"/>
    <property type="molecule type" value="Genomic_DNA"/>
</dbReference>
<gene>
    <name evidence="2" type="ORF">GIL414_LOCUS32566</name>
</gene>
<proteinExistence type="predicted"/>
<feature type="compositionally biased region" description="Basic and acidic residues" evidence="1">
    <location>
        <begin position="215"/>
        <end position="224"/>
    </location>
</feature>
<dbReference type="AlphaFoldDB" id="A0A8S2WPN7"/>
<comment type="caution">
    <text evidence="2">The sequence shown here is derived from an EMBL/GenBank/DDBJ whole genome shotgun (WGS) entry which is preliminary data.</text>
</comment>
<feature type="compositionally biased region" description="Basic and acidic residues" evidence="1">
    <location>
        <begin position="188"/>
        <end position="198"/>
    </location>
</feature>
<feature type="compositionally biased region" description="Basic and acidic residues" evidence="1">
    <location>
        <begin position="14"/>
        <end position="23"/>
    </location>
</feature>
<feature type="region of interest" description="Disordered" evidence="1">
    <location>
        <begin position="164"/>
        <end position="224"/>
    </location>
</feature>
<evidence type="ECO:0000256" key="1">
    <source>
        <dbReference type="SAM" id="MobiDB-lite"/>
    </source>
</evidence>
<reference evidence="2" key="1">
    <citation type="submission" date="2021-02" db="EMBL/GenBank/DDBJ databases">
        <authorList>
            <person name="Nowell W R."/>
        </authorList>
    </citation>
    <scope>NUCLEOTIDE SEQUENCE</scope>
</reference>
<dbReference type="Proteomes" id="UP000681720">
    <property type="component" value="Unassembled WGS sequence"/>
</dbReference>
<protein>
    <submittedName>
        <fullName evidence="2">Uncharacterized protein</fullName>
    </submittedName>
</protein>
<evidence type="ECO:0000313" key="3">
    <source>
        <dbReference type="Proteomes" id="UP000681720"/>
    </source>
</evidence>
<feature type="region of interest" description="Disordered" evidence="1">
    <location>
        <begin position="1"/>
        <end position="34"/>
    </location>
</feature>